<gene>
    <name evidence="10" type="ORF">HCN44_003085</name>
</gene>
<name>A0A834XJL4_APHGI</name>
<evidence type="ECO:0000256" key="4">
    <source>
        <dbReference type="ARBA" id="ARBA00022723"/>
    </source>
</evidence>
<accession>A0A834XJL4</accession>
<dbReference type="AlphaFoldDB" id="A0A834XJL4"/>
<keyword evidence="2" id="KW-0808">Transferase</keyword>
<dbReference type="PROSITE" id="PS50280">
    <property type="entry name" value="SET"/>
    <property type="match status" value="1"/>
</dbReference>
<dbReference type="GO" id="GO:0008276">
    <property type="term" value="F:protein methyltransferase activity"/>
    <property type="evidence" value="ECO:0007669"/>
    <property type="project" value="UniProtKB-ARBA"/>
</dbReference>
<dbReference type="Gene3D" id="1.10.220.160">
    <property type="match status" value="1"/>
</dbReference>
<dbReference type="SUPFAM" id="SSF144232">
    <property type="entry name" value="HIT/MYND zinc finger-like"/>
    <property type="match status" value="1"/>
</dbReference>
<evidence type="ECO:0000256" key="7">
    <source>
        <dbReference type="PROSITE-ProRule" id="PRU00134"/>
    </source>
</evidence>
<dbReference type="Proteomes" id="UP000639338">
    <property type="component" value="Unassembled WGS sequence"/>
</dbReference>
<dbReference type="EMBL" id="JACMRX010000006">
    <property type="protein sequence ID" value="KAF7987323.1"/>
    <property type="molecule type" value="Genomic_DNA"/>
</dbReference>
<evidence type="ECO:0000256" key="3">
    <source>
        <dbReference type="ARBA" id="ARBA00022691"/>
    </source>
</evidence>
<dbReference type="PANTHER" id="PTHR46165">
    <property type="entry name" value="SET AND MYND DOMAIN-CONTAINING PROTEIN 4"/>
    <property type="match status" value="1"/>
</dbReference>
<evidence type="ECO:0000259" key="8">
    <source>
        <dbReference type="PROSITE" id="PS50280"/>
    </source>
</evidence>
<keyword evidence="11" id="KW-1185">Reference proteome</keyword>
<dbReference type="InterPro" id="IPR046341">
    <property type="entry name" value="SET_dom_sf"/>
</dbReference>
<evidence type="ECO:0000256" key="1">
    <source>
        <dbReference type="ARBA" id="ARBA00022603"/>
    </source>
</evidence>
<evidence type="ECO:0000313" key="10">
    <source>
        <dbReference type="EMBL" id="KAF7987323.1"/>
    </source>
</evidence>
<dbReference type="PANTHER" id="PTHR46165:SF6">
    <property type="entry name" value="SET AND MYND DOMAIN-CONTAINING PROTEIN 4-LIKE PROTEIN"/>
    <property type="match status" value="1"/>
</dbReference>
<evidence type="ECO:0000259" key="9">
    <source>
        <dbReference type="PROSITE" id="PS50865"/>
    </source>
</evidence>
<organism evidence="10 11">
    <name type="scientific">Aphidius gifuensis</name>
    <name type="common">Parasitoid wasp</name>
    <dbReference type="NCBI Taxonomy" id="684658"/>
    <lineage>
        <taxon>Eukaryota</taxon>
        <taxon>Metazoa</taxon>
        <taxon>Ecdysozoa</taxon>
        <taxon>Arthropoda</taxon>
        <taxon>Hexapoda</taxon>
        <taxon>Insecta</taxon>
        <taxon>Pterygota</taxon>
        <taxon>Neoptera</taxon>
        <taxon>Endopterygota</taxon>
        <taxon>Hymenoptera</taxon>
        <taxon>Apocrita</taxon>
        <taxon>Ichneumonoidea</taxon>
        <taxon>Braconidae</taxon>
        <taxon>Aphidiinae</taxon>
        <taxon>Aphidius</taxon>
    </lineage>
</organism>
<dbReference type="PROSITE" id="PS01360">
    <property type="entry name" value="ZF_MYND_1"/>
    <property type="match status" value="1"/>
</dbReference>
<dbReference type="GO" id="GO:0042826">
    <property type="term" value="F:histone deacetylase binding"/>
    <property type="evidence" value="ECO:0007669"/>
    <property type="project" value="TreeGrafter"/>
</dbReference>
<evidence type="ECO:0000256" key="5">
    <source>
        <dbReference type="ARBA" id="ARBA00022771"/>
    </source>
</evidence>
<reference evidence="10 11" key="1">
    <citation type="submission" date="2020-08" db="EMBL/GenBank/DDBJ databases">
        <title>Aphidius gifuensis genome sequencing and assembly.</title>
        <authorList>
            <person name="Du Z."/>
        </authorList>
    </citation>
    <scope>NUCLEOTIDE SEQUENCE [LARGE SCALE GENOMIC DNA]</scope>
    <source>
        <strain evidence="10">YNYX2018</strain>
        <tissue evidence="10">Adults</tissue>
    </source>
</reference>
<comment type="caution">
    <text evidence="10">The sequence shown here is derived from an EMBL/GenBank/DDBJ whole genome shotgun (WGS) entry which is preliminary data.</text>
</comment>
<dbReference type="Gene3D" id="2.170.270.10">
    <property type="entry name" value="SET domain"/>
    <property type="match status" value="1"/>
</dbReference>
<dbReference type="PROSITE" id="PS50865">
    <property type="entry name" value="ZF_MYND_2"/>
    <property type="match status" value="1"/>
</dbReference>
<dbReference type="Pfam" id="PF00856">
    <property type="entry name" value="SET"/>
    <property type="match status" value="1"/>
</dbReference>
<dbReference type="GO" id="GO:0008170">
    <property type="term" value="F:N-methyltransferase activity"/>
    <property type="evidence" value="ECO:0007669"/>
    <property type="project" value="UniProtKB-ARBA"/>
</dbReference>
<dbReference type="GO" id="GO:0008757">
    <property type="term" value="F:S-adenosylmethionine-dependent methyltransferase activity"/>
    <property type="evidence" value="ECO:0007669"/>
    <property type="project" value="UniProtKB-ARBA"/>
</dbReference>
<dbReference type="InterPro" id="IPR002893">
    <property type="entry name" value="Znf_MYND"/>
</dbReference>
<evidence type="ECO:0000256" key="6">
    <source>
        <dbReference type="ARBA" id="ARBA00022833"/>
    </source>
</evidence>
<dbReference type="OrthoDB" id="7770870at2759"/>
<keyword evidence="1" id="KW-0489">Methyltransferase</keyword>
<sequence length="645" mass="74634">MSELSAADELDEQYQKQYLNFLFEKSSLPEFKNLKTLEDYFYYSLNSLIEEKITFERLENGIPKIKNNTDALMYRNSSFDKYKLPETRDLDEILEDCTKSIAYAEQNTNEFILCYMNRSSALLKSHLYDDCLNDINYIFKNININDSQKVKLLVKKSQCYEILKYPKNDVDYLKNEIKMMITKLKINDKNKINALEYLNNATNNINKKPFKKILVNENEASILNENDKIIGASDSIKISYSNEYGRHIIATRDIKPGEAILLHKPYASYLVENGIYQFCSYCMKQTWSSVPCNHCVHTVYCTDKCRDLAWSEYHDIECKLIGVSSEWGLGERPMLALKMTILAIREAKSIESLEKKLIKLDKIIDPLEKGLTNGIFDSSKYTSVYSLLTDIDKKRSDQIFHYSNVAVILVYLLGTRTNFLGPKIEKKCKDIYNIKNLTFIGKLLLQNCLIVKTNACSIGDYENELDFDERSIGILPSLAIFNHGCFCKTSRYEFNGKISLQSTCTIEKGEQVYVNYGQTFESSPSCQRKQSIELKYNFNCKCNACDDNWPADLSTLPVMSIPDVIAKKLIDVYKLYHTELRADDDDDSAIYFDDTIDRMNIKKQLVDVIEELYPHVRHPSPDLITFMEMLTTILGSRSTRWQTLN</sequence>
<evidence type="ECO:0000256" key="2">
    <source>
        <dbReference type="ARBA" id="ARBA00022679"/>
    </source>
</evidence>
<dbReference type="InterPro" id="IPR052097">
    <property type="entry name" value="SET-MYND_domain_protein"/>
</dbReference>
<dbReference type="GO" id="GO:0032259">
    <property type="term" value="P:methylation"/>
    <property type="evidence" value="ECO:0007669"/>
    <property type="project" value="UniProtKB-KW"/>
</dbReference>
<keyword evidence="4" id="KW-0479">Metal-binding</keyword>
<protein>
    <submittedName>
        <fullName evidence="10">Uncharacterized protein</fullName>
    </submittedName>
</protein>
<feature type="domain" description="SET" evidence="8">
    <location>
        <begin position="234"/>
        <end position="517"/>
    </location>
</feature>
<dbReference type="InterPro" id="IPR001214">
    <property type="entry name" value="SET_dom"/>
</dbReference>
<dbReference type="Gene3D" id="6.10.140.2220">
    <property type="match status" value="1"/>
</dbReference>
<dbReference type="GO" id="GO:0008270">
    <property type="term" value="F:zinc ion binding"/>
    <property type="evidence" value="ECO:0007669"/>
    <property type="project" value="UniProtKB-KW"/>
</dbReference>
<keyword evidence="3" id="KW-0949">S-adenosyl-L-methionine</keyword>
<feature type="domain" description="MYND-type" evidence="9">
    <location>
        <begin position="279"/>
        <end position="318"/>
    </location>
</feature>
<dbReference type="GO" id="GO:0005737">
    <property type="term" value="C:cytoplasm"/>
    <property type="evidence" value="ECO:0007669"/>
    <property type="project" value="TreeGrafter"/>
</dbReference>
<keyword evidence="5 7" id="KW-0863">Zinc-finger</keyword>
<keyword evidence="6" id="KW-0862">Zinc</keyword>
<proteinExistence type="predicted"/>
<evidence type="ECO:0000313" key="11">
    <source>
        <dbReference type="Proteomes" id="UP000639338"/>
    </source>
</evidence>
<dbReference type="SUPFAM" id="SSF82199">
    <property type="entry name" value="SET domain"/>
    <property type="match status" value="1"/>
</dbReference>
<dbReference type="GO" id="GO:0005634">
    <property type="term" value="C:nucleus"/>
    <property type="evidence" value="ECO:0007669"/>
    <property type="project" value="TreeGrafter"/>
</dbReference>